<evidence type="ECO:0000256" key="7">
    <source>
        <dbReference type="ARBA" id="ARBA00007490"/>
    </source>
</evidence>
<dbReference type="NCBIfam" id="NF004469">
    <property type="entry name" value="PRK05800.1"/>
    <property type="match status" value="1"/>
</dbReference>
<comment type="similarity">
    <text evidence="7 14">Belongs to the CobU/CobP family.</text>
</comment>
<dbReference type="EMBL" id="FORA01000003">
    <property type="protein sequence ID" value="SFJ36401.1"/>
    <property type="molecule type" value="Genomic_DNA"/>
</dbReference>
<keyword evidence="10 14" id="KW-0547">Nucleotide-binding</keyword>
<keyword evidence="9 14" id="KW-0808">Transferase</keyword>
<dbReference type="GO" id="GO:0008820">
    <property type="term" value="F:cobinamide phosphate guanylyltransferase activity"/>
    <property type="evidence" value="ECO:0007669"/>
    <property type="project" value="UniProtKB-UniRule"/>
</dbReference>
<feature type="binding site" evidence="16">
    <location>
        <position position="65"/>
    </location>
    <ligand>
        <name>GTP</name>
        <dbReference type="ChEBI" id="CHEBI:37565"/>
    </ligand>
</feature>
<comment type="catalytic activity">
    <reaction evidence="3">
        <text>adenosylcob(III)inamide + GTP = adenosylcob(III)inamide phosphate + GDP + H(+)</text>
        <dbReference type="Rhea" id="RHEA:15765"/>
        <dbReference type="ChEBI" id="CHEBI:2480"/>
        <dbReference type="ChEBI" id="CHEBI:15378"/>
        <dbReference type="ChEBI" id="CHEBI:37565"/>
        <dbReference type="ChEBI" id="CHEBI:58189"/>
        <dbReference type="ChEBI" id="CHEBI:58502"/>
        <dbReference type="EC" id="2.7.1.156"/>
    </reaction>
</comment>
<evidence type="ECO:0000256" key="13">
    <source>
        <dbReference type="ARBA" id="ARBA00023134"/>
    </source>
</evidence>
<comment type="catalytic activity">
    <reaction evidence="2 14">
        <text>adenosylcob(III)inamide phosphate + GTP + H(+) = adenosylcob(III)inamide-GDP + diphosphate</text>
        <dbReference type="Rhea" id="RHEA:22712"/>
        <dbReference type="ChEBI" id="CHEBI:15378"/>
        <dbReference type="ChEBI" id="CHEBI:33019"/>
        <dbReference type="ChEBI" id="CHEBI:37565"/>
        <dbReference type="ChEBI" id="CHEBI:58502"/>
        <dbReference type="ChEBI" id="CHEBI:60487"/>
        <dbReference type="EC" id="2.7.7.62"/>
    </reaction>
</comment>
<dbReference type="GO" id="GO:0005524">
    <property type="term" value="F:ATP binding"/>
    <property type="evidence" value="ECO:0007669"/>
    <property type="project" value="UniProtKB-UniRule"/>
</dbReference>
<dbReference type="RefSeq" id="WP_092781456.1">
    <property type="nucleotide sequence ID" value="NZ_FORA01000003.1"/>
</dbReference>
<feature type="binding site" evidence="16">
    <location>
        <begin position="37"/>
        <end position="39"/>
    </location>
    <ligand>
        <name>GTP</name>
        <dbReference type="ChEBI" id="CHEBI:37565"/>
    </ligand>
</feature>
<dbReference type="GO" id="GO:0009236">
    <property type="term" value="P:cobalamin biosynthetic process"/>
    <property type="evidence" value="ECO:0007669"/>
    <property type="project" value="UniProtKB-UniRule"/>
</dbReference>
<evidence type="ECO:0000256" key="15">
    <source>
        <dbReference type="PIRSR" id="PIRSR006135-1"/>
    </source>
</evidence>
<dbReference type="Pfam" id="PF02283">
    <property type="entry name" value="CobU"/>
    <property type="match status" value="1"/>
</dbReference>
<proteinExistence type="inferred from homology"/>
<keyword evidence="18" id="KW-1185">Reference proteome</keyword>
<keyword evidence="17" id="KW-0548">Nucleotidyltransferase</keyword>
<keyword evidence="13 14" id="KW-0342">GTP-binding</keyword>
<evidence type="ECO:0000256" key="9">
    <source>
        <dbReference type="ARBA" id="ARBA00022679"/>
    </source>
</evidence>
<dbReference type="AlphaFoldDB" id="A0A1I3QT17"/>
<evidence type="ECO:0000256" key="16">
    <source>
        <dbReference type="PIRSR" id="PIRSR006135-2"/>
    </source>
</evidence>
<dbReference type="SUPFAM" id="SSF52540">
    <property type="entry name" value="P-loop containing nucleoside triphosphate hydrolases"/>
    <property type="match status" value="1"/>
</dbReference>
<evidence type="ECO:0000256" key="8">
    <source>
        <dbReference type="ARBA" id="ARBA00022573"/>
    </source>
</evidence>
<keyword evidence="8 14" id="KW-0169">Cobalamin biosynthesis</keyword>
<evidence type="ECO:0000256" key="11">
    <source>
        <dbReference type="ARBA" id="ARBA00022777"/>
    </source>
</evidence>
<name>A0A1I3QT17_9RHOB</name>
<sequence>MSDSSHITVVLGHAASGKSRWAEDEVDRLDGAAIYVATARIWDAEMGTKVAAHAARRGTGWALIEEPLDLATVCAARQAGEVVLIDCATLWLTNLMMDDIDWQAAALKWFSAMSDSPATFVVVTNDVGGGVTPDNAMARQFQRMQGQLNQELAALADRVILVTAGLAQVLK</sequence>
<dbReference type="CDD" id="cd00544">
    <property type="entry name" value="CobU"/>
    <property type="match status" value="1"/>
</dbReference>
<evidence type="ECO:0000256" key="10">
    <source>
        <dbReference type="ARBA" id="ARBA00022741"/>
    </source>
</evidence>
<evidence type="ECO:0000313" key="17">
    <source>
        <dbReference type="EMBL" id="SFJ36401.1"/>
    </source>
</evidence>
<dbReference type="GO" id="GO:0005525">
    <property type="term" value="F:GTP binding"/>
    <property type="evidence" value="ECO:0007669"/>
    <property type="project" value="UniProtKB-UniRule"/>
</dbReference>
<feature type="binding site" evidence="16">
    <location>
        <begin position="12"/>
        <end position="19"/>
    </location>
    <ligand>
        <name>GTP</name>
        <dbReference type="ChEBI" id="CHEBI:37565"/>
    </ligand>
</feature>
<evidence type="ECO:0000256" key="3">
    <source>
        <dbReference type="ARBA" id="ARBA00001522"/>
    </source>
</evidence>
<dbReference type="PANTHER" id="PTHR34848:SF1">
    <property type="entry name" value="BIFUNCTIONAL ADENOSYLCOBALAMIN BIOSYNTHESIS PROTEIN COBU"/>
    <property type="match status" value="1"/>
</dbReference>
<evidence type="ECO:0000256" key="5">
    <source>
        <dbReference type="ARBA" id="ARBA00004692"/>
    </source>
</evidence>
<feature type="binding site" evidence="16">
    <location>
        <position position="86"/>
    </location>
    <ligand>
        <name>GTP</name>
        <dbReference type="ChEBI" id="CHEBI:37565"/>
    </ligand>
</feature>
<reference evidence="17 18" key="1">
    <citation type="submission" date="2016-10" db="EMBL/GenBank/DDBJ databases">
        <authorList>
            <person name="de Groot N.N."/>
        </authorList>
    </citation>
    <scope>NUCLEOTIDE SEQUENCE [LARGE SCALE GENOMIC DNA]</scope>
    <source>
        <strain evidence="17 18">DSM 19073</strain>
    </source>
</reference>
<dbReference type="OrthoDB" id="9788370at2"/>
<dbReference type="Proteomes" id="UP000199110">
    <property type="component" value="Unassembled WGS sequence"/>
</dbReference>
<evidence type="ECO:0000256" key="2">
    <source>
        <dbReference type="ARBA" id="ARBA00000711"/>
    </source>
</evidence>
<comment type="pathway">
    <text evidence="5 14">Cofactor biosynthesis; adenosylcobalamin biosynthesis; adenosylcobalamin from cob(II)yrinate a,c-diamide: step 6/7.</text>
</comment>
<dbReference type="PANTHER" id="PTHR34848">
    <property type="match status" value="1"/>
</dbReference>
<dbReference type="GO" id="GO:0043752">
    <property type="term" value="F:adenosylcobinamide kinase activity"/>
    <property type="evidence" value="ECO:0007669"/>
    <property type="project" value="UniProtKB-EC"/>
</dbReference>
<comment type="function">
    <text evidence="4 14">Catalyzes ATP-dependent phosphorylation of adenosylcobinamide and addition of GMP to adenosylcobinamide phosphate.</text>
</comment>
<evidence type="ECO:0000256" key="12">
    <source>
        <dbReference type="ARBA" id="ARBA00022840"/>
    </source>
</evidence>
<comment type="catalytic activity">
    <reaction evidence="1 14">
        <text>adenosylcob(III)inamide + ATP = adenosylcob(III)inamide phosphate + ADP + H(+)</text>
        <dbReference type="Rhea" id="RHEA:15769"/>
        <dbReference type="ChEBI" id="CHEBI:2480"/>
        <dbReference type="ChEBI" id="CHEBI:15378"/>
        <dbReference type="ChEBI" id="CHEBI:30616"/>
        <dbReference type="ChEBI" id="CHEBI:58502"/>
        <dbReference type="ChEBI" id="CHEBI:456216"/>
        <dbReference type="EC" id="2.7.1.156"/>
    </reaction>
</comment>
<dbReference type="UniPathway" id="UPA00148">
    <property type="reaction ID" value="UER00236"/>
</dbReference>
<evidence type="ECO:0000256" key="6">
    <source>
        <dbReference type="ARBA" id="ARBA00005159"/>
    </source>
</evidence>
<protein>
    <recommendedName>
        <fullName evidence="14">Bifunctional adenosylcobalamin biosynthesis protein</fullName>
        <ecNumber evidence="14">2.7.1.156</ecNumber>
        <ecNumber evidence="14">2.7.7.62</ecNumber>
    </recommendedName>
</protein>
<comment type="pathway">
    <text evidence="6 14">Cofactor biosynthesis; adenosylcobalamin biosynthesis; adenosylcobalamin from cob(II)yrinate a,c-diamide: step 5/7.</text>
</comment>
<evidence type="ECO:0000256" key="4">
    <source>
        <dbReference type="ARBA" id="ARBA00003889"/>
    </source>
</evidence>
<evidence type="ECO:0000256" key="14">
    <source>
        <dbReference type="PIRNR" id="PIRNR006135"/>
    </source>
</evidence>
<dbReference type="EC" id="2.7.1.156" evidence="14"/>
<organism evidence="17 18">
    <name type="scientific">Jannaschia pohangensis</name>
    <dbReference type="NCBI Taxonomy" id="390807"/>
    <lineage>
        <taxon>Bacteria</taxon>
        <taxon>Pseudomonadati</taxon>
        <taxon>Pseudomonadota</taxon>
        <taxon>Alphaproteobacteria</taxon>
        <taxon>Rhodobacterales</taxon>
        <taxon>Roseobacteraceae</taxon>
        <taxon>Jannaschia</taxon>
    </lineage>
</organism>
<feature type="active site" description="GMP-histidine intermediate" evidence="15">
    <location>
        <position position="53"/>
    </location>
</feature>
<evidence type="ECO:0000313" key="18">
    <source>
        <dbReference type="Proteomes" id="UP000199110"/>
    </source>
</evidence>
<dbReference type="PIRSF" id="PIRSF006135">
    <property type="entry name" value="CobU"/>
    <property type="match status" value="1"/>
</dbReference>
<gene>
    <name evidence="17" type="ORF">SAMN04488095_2635</name>
</gene>
<dbReference type="EC" id="2.7.7.62" evidence="14"/>
<accession>A0A1I3QT17</accession>
<keyword evidence="11 14" id="KW-0418">Kinase</keyword>
<dbReference type="Gene3D" id="3.40.50.300">
    <property type="entry name" value="P-loop containing nucleotide triphosphate hydrolases"/>
    <property type="match status" value="1"/>
</dbReference>
<evidence type="ECO:0000256" key="1">
    <source>
        <dbReference type="ARBA" id="ARBA00000312"/>
    </source>
</evidence>
<dbReference type="InterPro" id="IPR003203">
    <property type="entry name" value="CobU/CobP"/>
</dbReference>
<dbReference type="InterPro" id="IPR027417">
    <property type="entry name" value="P-loop_NTPase"/>
</dbReference>
<keyword evidence="12 14" id="KW-0067">ATP-binding</keyword>
<dbReference type="STRING" id="390807.SAMN04488095_2635"/>